<gene>
    <name evidence="2" type="ORF">C1H46_027399</name>
</gene>
<dbReference type="STRING" id="106549.A0A540LKL4"/>
<keyword evidence="3" id="KW-1185">Reference proteome</keyword>
<organism evidence="2 3">
    <name type="scientific">Malus baccata</name>
    <name type="common">Siberian crab apple</name>
    <name type="synonym">Pyrus baccata</name>
    <dbReference type="NCBI Taxonomy" id="106549"/>
    <lineage>
        <taxon>Eukaryota</taxon>
        <taxon>Viridiplantae</taxon>
        <taxon>Streptophyta</taxon>
        <taxon>Embryophyta</taxon>
        <taxon>Tracheophyta</taxon>
        <taxon>Spermatophyta</taxon>
        <taxon>Magnoliopsida</taxon>
        <taxon>eudicotyledons</taxon>
        <taxon>Gunneridae</taxon>
        <taxon>Pentapetalae</taxon>
        <taxon>rosids</taxon>
        <taxon>fabids</taxon>
        <taxon>Rosales</taxon>
        <taxon>Rosaceae</taxon>
        <taxon>Amygdaloideae</taxon>
        <taxon>Maleae</taxon>
        <taxon>Malus</taxon>
    </lineage>
</organism>
<dbReference type="Pfam" id="PF00078">
    <property type="entry name" value="RVT_1"/>
    <property type="match status" value="1"/>
</dbReference>
<feature type="domain" description="Reverse transcriptase" evidence="1">
    <location>
        <begin position="1"/>
        <end position="104"/>
    </location>
</feature>
<protein>
    <recommendedName>
        <fullName evidence="1">Reverse transcriptase domain-containing protein</fullName>
    </recommendedName>
</protein>
<dbReference type="InterPro" id="IPR000477">
    <property type="entry name" value="RT_dom"/>
</dbReference>
<comment type="caution">
    <text evidence="2">The sequence shown here is derived from an EMBL/GenBank/DDBJ whole genome shotgun (WGS) entry which is preliminary data.</text>
</comment>
<dbReference type="AlphaFoldDB" id="A0A540LKL4"/>
<evidence type="ECO:0000259" key="1">
    <source>
        <dbReference type="PROSITE" id="PS50878"/>
    </source>
</evidence>
<dbReference type="CDD" id="cd01647">
    <property type="entry name" value="RT_LTR"/>
    <property type="match status" value="1"/>
</dbReference>
<dbReference type="PANTHER" id="PTHR33064">
    <property type="entry name" value="POL PROTEIN"/>
    <property type="match status" value="1"/>
</dbReference>
<reference evidence="2 3" key="1">
    <citation type="journal article" date="2019" name="G3 (Bethesda)">
        <title>Sequencing of a Wild Apple (Malus baccata) Genome Unravels the Differences Between Cultivated and Wild Apple Species Regarding Disease Resistance and Cold Tolerance.</title>
        <authorList>
            <person name="Chen X."/>
        </authorList>
    </citation>
    <scope>NUCLEOTIDE SEQUENCE [LARGE SCALE GENOMIC DNA]</scope>
    <source>
        <strain evidence="3">cv. Shandingzi</strain>
        <tissue evidence="2">Leaves</tissue>
    </source>
</reference>
<dbReference type="FunFam" id="3.30.70.270:FF:000020">
    <property type="entry name" value="Transposon Tf2-6 polyprotein-like Protein"/>
    <property type="match status" value="1"/>
</dbReference>
<name>A0A540LKL4_MALBA</name>
<dbReference type="InterPro" id="IPR051320">
    <property type="entry name" value="Viral_Replic_Matur_Polypro"/>
</dbReference>
<evidence type="ECO:0000313" key="3">
    <source>
        <dbReference type="Proteomes" id="UP000315295"/>
    </source>
</evidence>
<dbReference type="InterPro" id="IPR043502">
    <property type="entry name" value="DNA/RNA_pol_sf"/>
</dbReference>
<dbReference type="EMBL" id="VIEB01000550">
    <property type="protein sequence ID" value="TQD87016.1"/>
    <property type="molecule type" value="Genomic_DNA"/>
</dbReference>
<dbReference type="InterPro" id="IPR043128">
    <property type="entry name" value="Rev_trsase/Diguanyl_cyclase"/>
</dbReference>
<dbReference type="Gene3D" id="3.10.10.10">
    <property type="entry name" value="HIV Type 1 Reverse Transcriptase, subunit A, domain 1"/>
    <property type="match status" value="1"/>
</dbReference>
<dbReference type="Proteomes" id="UP000315295">
    <property type="component" value="Unassembled WGS sequence"/>
</dbReference>
<dbReference type="Gene3D" id="3.30.70.270">
    <property type="match status" value="2"/>
</dbReference>
<dbReference type="PROSITE" id="PS50878">
    <property type="entry name" value="RT_POL"/>
    <property type="match status" value="1"/>
</dbReference>
<sequence>MHKDDIEKTTFRTHEGRCEFLVMPFGLTNAPATFQSLMNYIFKPYLRKFILVFFDDILIYSKSWEEHLVHLGKTLELLQQHQLFVKKQKCYFGQHQVEYLGHIVSCEGVFVDPAKIQAILEWPAPKNVNELRGFFGLTGYYRKFVPGYGKICQPLYKLTGSERFMWSEATEATFQ</sequence>
<dbReference type="SUPFAM" id="SSF56672">
    <property type="entry name" value="DNA/RNA polymerases"/>
    <property type="match status" value="1"/>
</dbReference>
<evidence type="ECO:0000313" key="2">
    <source>
        <dbReference type="EMBL" id="TQD87016.1"/>
    </source>
</evidence>
<dbReference type="PANTHER" id="PTHR33064:SF37">
    <property type="entry name" value="RIBONUCLEASE H"/>
    <property type="match status" value="1"/>
</dbReference>
<dbReference type="FunFam" id="3.30.70.270:FF:000003">
    <property type="entry name" value="Transposon Ty3-G Gag-Pol polyprotein"/>
    <property type="match status" value="1"/>
</dbReference>
<accession>A0A540LKL4</accession>
<proteinExistence type="predicted"/>